<reference evidence="1" key="1">
    <citation type="submission" date="2019-04" db="EMBL/GenBank/DDBJ databases">
        <title>Microbes associate with the intestines of laboratory mice.</title>
        <authorList>
            <person name="Navarre W."/>
            <person name="Wong E."/>
            <person name="Huang K."/>
            <person name="Tropini C."/>
            <person name="Ng K."/>
            <person name="Yu B."/>
        </authorList>
    </citation>
    <scope>NUCLEOTIDE SEQUENCE</scope>
    <source>
        <strain evidence="1">NM01_1-7b</strain>
    </source>
</reference>
<gene>
    <name evidence="1" type="ORF">E5329_04160</name>
</gene>
<organism evidence="1 2">
    <name type="scientific">Petralouisia muris</name>
    <dbReference type="NCBI Taxonomy" id="3032872"/>
    <lineage>
        <taxon>Bacteria</taxon>
        <taxon>Bacillati</taxon>
        <taxon>Bacillota</taxon>
        <taxon>Clostridia</taxon>
        <taxon>Lachnospirales</taxon>
        <taxon>Lachnospiraceae</taxon>
        <taxon>Petralouisia</taxon>
    </lineage>
</organism>
<evidence type="ECO:0000313" key="2">
    <source>
        <dbReference type="Proteomes" id="UP000304953"/>
    </source>
</evidence>
<comment type="caution">
    <text evidence="1">The sequence shown here is derived from an EMBL/GenBank/DDBJ whole genome shotgun (WGS) entry which is preliminary data.</text>
</comment>
<keyword evidence="2" id="KW-1185">Reference proteome</keyword>
<sequence length="288" mass="31527">MGKIAVVTDSNSGITQKQAIEYGVSVLPMPFFINGETYFEDIDLTQEQFYEKLEGNGEISTSMPAVGSVTDLWDKLLEEYDEIVHIPMSSGLSSSCETALMLAQDYEGKVQVVNNQRISVTQKQSVRDAVTLAEQGKSAEEIKNYLEETKYDSSIYIMVDTLTYLKKGGRITPAAAALGTLLKLKPVLQIQGEKLDAFAKARTVKQAKNIMIEAVKNDFVKRFGDETGKDMHLFIAYTKDQDTAMEFKGQVQGAFPQAEVTSVDPLSLSVACHIGPGALALACAKKLS</sequence>
<proteinExistence type="predicted"/>
<protein>
    <submittedName>
        <fullName evidence="1">DegV family protein</fullName>
    </submittedName>
</protein>
<name>A0AC61RZK7_9FIRM</name>
<dbReference type="EMBL" id="SRYA01000006">
    <property type="protein sequence ID" value="TGY97575.1"/>
    <property type="molecule type" value="Genomic_DNA"/>
</dbReference>
<evidence type="ECO:0000313" key="1">
    <source>
        <dbReference type="EMBL" id="TGY97575.1"/>
    </source>
</evidence>
<dbReference type="Proteomes" id="UP000304953">
    <property type="component" value="Unassembled WGS sequence"/>
</dbReference>
<accession>A0AC61RZK7</accession>